<evidence type="ECO:0000313" key="6">
    <source>
        <dbReference type="EMBL" id="RRT56545.1"/>
    </source>
</evidence>
<evidence type="ECO:0000256" key="4">
    <source>
        <dbReference type="ARBA" id="ARBA00023136"/>
    </source>
</evidence>
<dbReference type="PANTHER" id="PTHR31042">
    <property type="entry name" value="CORE-2/I-BRANCHING BETA-1,6-N-ACETYLGLUCOSAMINYLTRANSFERASE FAMILY PROTEIN-RELATED"/>
    <property type="match status" value="1"/>
</dbReference>
<evidence type="ECO:0000256" key="3">
    <source>
        <dbReference type="ARBA" id="ARBA00022679"/>
    </source>
</evidence>
<dbReference type="EMBL" id="AMZH03009581">
    <property type="protein sequence ID" value="RRT56545.1"/>
    <property type="molecule type" value="Genomic_DNA"/>
</dbReference>
<comment type="subcellular location">
    <subcellularLocation>
        <location evidence="1">Membrane</location>
        <topology evidence="1">Single-pass type II membrane protein</topology>
    </subcellularLocation>
</comment>
<proteinExistence type="predicted"/>
<gene>
    <name evidence="6" type="ORF">B296_00047780</name>
</gene>
<evidence type="ECO:0000313" key="7">
    <source>
        <dbReference type="Proteomes" id="UP000287651"/>
    </source>
</evidence>
<dbReference type="GO" id="GO:0016020">
    <property type="term" value="C:membrane"/>
    <property type="evidence" value="ECO:0007669"/>
    <property type="project" value="UniProtKB-SubCell"/>
</dbReference>
<dbReference type="InterPro" id="IPR003406">
    <property type="entry name" value="Glyco_trans_14"/>
</dbReference>
<keyword evidence="3" id="KW-0808">Transferase</keyword>
<protein>
    <submittedName>
        <fullName evidence="6">Uncharacterized protein</fullName>
    </submittedName>
</protein>
<dbReference type="Pfam" id="PF02485">
    <property type="entry name" value="Branch"/>
    <property type="match status" value="1"/>
</dbReference>
<reference evidence="6 7" key="1">
    <citation type="journal article" date="2014" name="Agronomy (Basel)">
        <title>A Draft Genome Sequence for Ensete ventricosum, the Drought-Tolerant Tree Against Hunger.</title>
        <authorList>
            <person name="Harrison J."/>
            <person name="Moore K.A."/>
            <person name="Paszkiewicz K."/>
            <person name="Jones T."/>
            <person name="Grant M."/>
            <person name="Ambacheew D."/>
            <person name="Muzemil S."/>
            <person name="Studholme D.J."/>
        </authorList>
    </citation>
    <scope>NUCLEOTIDE SEQUENCE [LARGE SCALE GENOMIC DNA]</scope>
</reference>
<organism evidence="6 7">
    <name type="scientific">Ensete ventricosum</name>
    <name type="common">Abyssinian banana</name>
    <name type="synonym">Musa ensete</name>
    <dbReference type="NCBI Taxonomy" id="4639"/>
    <lineage>
        <taxon>Eukaryota</taxon>
        <taxon>Viridiplantae</taxon>
        <taxon>Streptophyta</taxon>
        <taxon>Embryophyta</taxon>
        <taxon>Tracheophyta</taxon>
        <taxon>Spermatophyta</taxon>
        <taxon>Magnoliopsida</taxon>
        <taxon>Liliopsida</taxon>
        <taxon>Zingiberales</taxon>
        <taxon>Musaceae</taxon>
        <taxon>Ensete</taxon>
    </lineage>
</organism>
<evidence type="ECO:0000256" key="5">
    <source>
        <dbReference type="ARBA" id="ARBA00023180"/>
    </source>
</evidence>
<comment type="caution">
    <text evidence="6">The sequence shown here is derived from an EMBL/GenBank/DDBJ whole genome shotgun (WGS) entry which is preliminary data.</text>
</comment>
<accession>A0A426YXU6</accession>
<dbReference type="GO" id="GO:0016757">
    <property type="term" value="F:glycosyltransferase activity"/>
    <property type="evidence" value="ECO:0007669"/>
    <property type="project" value="UniProtKB-KW"/>
</dbReference>
<dbReference type="AlphaFoldDB" id="A0A426YXU6"/>
<keyword evidence="5" id="KW-0325">Glycoprotein</keyword>
<evidence type="ECO:0000256" key="2">
    <source>
        <dbReference type="ARBA" id="ARBA00022676"/>
    </source>
</evidence>
<keyword evidence="2" id="KW-0328">Glycosyltransferase</keyword>
<keyword evidence="4" id="KW-0472">Membrane</keyword>
<dbReference type="Proteomes" id="UP000287651">
    <property type="component" value="Unassembled WGS sequence"/>
</dbReference>
<dbReference type="InterPro" id="IPR044174">
    <property type="entry name" value="BC10-like"/>
</dbReference>
<name>A0A426YXU6_ENSVE</name>
<dbReference type="PANTHER" id="PTHR31042:SF150">
    <property type="entry name" value="OS06G0661900 PROTEIN"/>
    <property type="match status" value="1"/>
</dbReference>
<sequence>MRLNLYLQGHEGRFSIYVHASREKPVHVSPLFVDRDIQSGKVLEILSSPGLIHLERMRRWMNVRVEVQLGWVKFLYVMQWFSMKRRHALIVLADNLYYTKFKLYCKVNTYLLVLL</sequence>
<evidence type="ECO:0000256" key="1">
    <source>
        <dbReference type="ARBA" id="ARBA00004606"/>
    </source>
</evidence>